<dbReference type="InterPro" id="IPR041203">
    <property type="entry name" value="Bact_A2M_MG5"/>
</dbReference>
<dbReference type="Proteomes" id="UP000190064">
    <property type="component" value="Unassembled WGS sequence"/>
</dbReference>
<keyword evidence="2" id="KW-0732">Signal</keyword>
<dbReference type="SMART" id="SM01359">
    <property type="entry name" value="A2M_N_2"/>
    <property type="match status" value="1"/>
</dbReference>
<dbReference type="CDD" id="cd02891">
    <property type="entry name" value="A2M_like"/>
    <property type="match status" value="1"/>
</dbReference>
<dbReference type="InterPro" id="IPR008930">
    <property type="entry name" value="Terpenoid_cyclase/PrenylTrfase"/>
</dbReference>
<protein>
    <recommendedName>
        <fullName evidence="3">Alpha-2-macroglobulin</fullName>
    </recommendedName>
</protein>
<dbReference type="Pfam" id="PF17972">
    <property type="entry name" value="bMG5"/>
    <property type="match status" value="1"/>
</dbReference>
<dbReference type="RefSeq" id="WP_077243299.1">
    <property type="nucleotide sequence ID" value="NZ_FXTS01000004.1"/>
</dbReference>
<comment type="similarity">
    <text evidence="1">Belongs to the protease inhibitor I39 (alpha-2-macroglobulin) family. Bacterial alpha-2-macroglobulin subfamily.</text>
</comment>
<evidence type="ECO:0000259" key="5">
    <source>
        <dbReference type="SMART" id="SM01360"/>
    </source>
</evidence>
<keyword evidence="3" id="KW-0646">Protease inhibitor</keyword>
<evidence type="ECO:0000256" key="3">
    <source>
        <dbReference type="PIRNR" id="PIRNR038980"/>
    </source>
</evidence>
<name>A0A1T1HGA6_OCELI</name>
<dbReference type="STRING" id="966.BTA35_0205095"/>
<evidence type="ECO:0000259" key="4">
    <source>
        <dbReference type="SMART" id="SM01359"/>
    </source>
</evidence>
<dbReference type="InterPro" id="IPR047565">
    <property type="entry name" value="Alpha-macroglob_thiol-ester_cl"/>
</dbReference>
<dbReference type="Pfam" id="PF11974">
    <property type="entry name" value="bMG3"/>
    <property type="match status" value="1"/>
</dbReference>
<dbReference type="EMBL" id="MTSD02000001">
    <property type="protein sequence ID" value="OOV88845.1"/>
    <property type="molecule type" value="Genomic_DNA"/>
</dbReference>
<dbReference type="InterPro" id="IPR011625">
    <property type="entry name" value="A2M_N_BRD"/>
</dbReference>
<proteinExistence type="inferred from homology"/>
<dbReference type="InterPro" id="IPR011626">
    <property type="entry name" value="Alpha-macroglobulin_TED"/>
</dbReference>
<keyword evidence="7" id="KW-1185">Reference proteome</keyword>
<accession>A0A1T1HGA6</accession>
<dbReference type="InterPro" id="IPR041462">
    <property type="entry name" value="Bact_A2M_MG6"/>
</dbReference>
<dbReference type="Pfam" id="PF17962">
    <property type="entry name" value="bMG6"/>
    <property type="match status" value="1"/>
</dbReference>
<dbReference type="Pfam" id="PF00207">
    <property type="entry name" value="A2M"/>
    <property type="match status" value="1"/>
</dbReference>
<dbReference type="PANTHER" id="PTHR40094">
    <property type="entry name" value="ALPHA-2-MACROGLOBULIN HOMOLOG"/>
    <property type="match status" value="1"/>
</dbReference>
<comment type="caution">
    <text evidence="6">The sequence shown here is derived from an EMBL/GenBank/DDBJ whole genome shotgun (WGS) entry which is preliminary data.</text>
</comment>
<dbReference type="Pfam" id="PF01835">
    <property type="entry name" value="MG2"/>
    <property type="match status" value="1"/>
</dbReference>
<feature type="domain" description="Alpha-2-macroglobulin bait region" evidence="4">
    <location>
        <begin position="735"/>
        <end position="882"/>
    </location>
</feature>
<dbReference type="Gene3D" id="1.50.10.20">
    <property type="match status" value="1"/>
</dbReference>
<dbReference type="GO" id="GO:0004866">
    <property type="term" value="F:endopeptidase inhibitor activity"/>
    <property type="evidence" value="ECO:0007669"/>
    <property type="project" value="UniProtKB-UniRule"/>
</dbReference>
<dbReference type="Pfam" id="PF21142">
    <property type="entry name" value="A2M_bMG2"/>
    <property type="match status" value="1"/>
</dbReference>
<dbReference type="SMART" id="SM01360">
    <property type="entry name" value="A2M"/>
    <property type="match status" value="1"/>
</dbReference>
<evidence type="ECO:0000313" key="7">
    <source>
        <dbReference type="Proteomes" id="UP000190064"/>
    </source>
</evidence>
<dbReference type="InterPro" id="IPR041246">
    <property type="entry name" value="Bact_MG10"/>
</dbReference>
<dbReference type="Pfam" id="PF07678">
    <property type="entry name" value="TED_complement"/>
    <property type="match status" value="1"/>
</dbReference>
<keyword evidence="3" id="KW-1003">Cell membrane</keyword>
<dbReference type="PIRSF" id="PIRSF038980">
    <property type="entry name" value="A2M_bac"/>
    <property type="match status" value="1"/>
</dbReference>
<sequence length="1652" mass="183146">MPHTEISDRRAQTGFAFLSSISAGVLRLQILGMVLLVALASGAYADTSADIYAGLPLEVTHIGEVSYDDGNTVGIRFSVPLDGRKPFHSYIQVTSRNSNWVLSDDGLFLYLLNPEPESQYEVHVAEGLQAANGETLTKPSSETVTLSPASKIVRFLSEGHYLPLNGSGGLPVQSQNVPQANVSFFRIKNEEEALRTLLRWKRNSATEGYYRLNDISELLDLVYEARFELNAEANKLKTVNLPVQNIPALKEPGVYLAVMRDPARFENTLSVNWFSVTDLGVHVRGYRDAMDVYVHRLSDASPVVGAKVELLTHKGENNRWYTTTGIGKTRIPYQVEPYHRKALMVTEGASVTLMPLNKPPLDLSRMGTGFRQSLSQELFIYSPRDLYRGGDTVTINALLRDEDGQRLPDTPLMLTLVRPDGQKVKSLSWVSGGNGFYSFDYPLSADAKTGNWQVQVKGPDNQVWRHSFKVEDFMPERLKISWNPDRQAMVQLASQPMAIKVSGEYLYGAPASGNRFDAEFKVSPSVHPIAARPDFFFGQPKNRDWNQAFSRGNLQLNRDGELILSEPPAWKETTIPLQVQITGSLFESGGRPVVRRHTQHLLPAERLVGVRPLFDDKVASNSLAEFELIYTNLQGELLASQDLTLKVVNQTRKTYWRFSDNRGWYAVHTDQDITELTLPVSIANGEAAKVQVPVNWGQYRLEITDNSTGLVTKLPFETDYGWGDPSQNTSFPDQVALSLDKPAYNAGDKVQLTLTPPSAGETLILVESDHLLWSKRISTPKEGVMVEIPVADDWARHDIYITALHLQPSNKEGRITPTRAIGMIHLPLDRSGRTLQIATELPDKWLPNQTVQAHLKITGDDDRPVDKAWVTLAAVDVGILSITRFDTPDPAGFFFAQRSYQVEQRDMYADLIELNKEHNAGIAFGGDGGLTRGGDLARSEVQIISLYSGRVDVVNGEAVIPLDLPDFNGRLRLMAVAFDDNRFGHLEEEITVAAPLVTQLSLPRFIAAGDESQVVLDVTNLSGQSREIQVQMLASGPVSLTGSAVSSQTLTLADKEKRTLHYPFTADKLSGRIEFNAKVTGFQDYPVDRRWGLISRQPYPVNTHTKHRALSSGERLVLGTEELADAVSDINPDTLKIAAGLSSTVSLDTHRHLDDLLHYPYGCLEQTVSSTYPWLYALEGQLDRQLEEIGDGQYSPAYQQSALEAGLGRIASKQKSNGGFGMWSATDEYEQHWLTAYAGHFMTDAVNAGISVDSGMMARTLKRLQDYTRDRGNLRERWSPEPDQYRFAYQAYAHYVLARNNRASLADIRRLAQKVSGESPSLSIVQLAVAAKLQGDQELSDTLMTASSKPEKWHYIGHYGSEIRDKAQQARLLAEHDMKSDRLQSLTRLVSGALKKRHYLSTQEQISILQMSQALDKAGGKPWQAVVRLGSTDSEHSSDKALYLTAEGADLTQGAEIINKGDATLYADFAIQSTPETAPEASGYGGVSVVRDFMDATGKPLPVHHGRIALQTGDRVLVSLLVNSDKFRPDLLLVDLLPAGLELENQNLSDSLKLSNLRLGDLTLDQWSERADIRHQEYRDDRFVTALAAGKDERWGQNEATRIFYLARAVTPGVYRIPNALLEDMYDPEVRAISDSPGMLVVSPSGAGASSD</sequence>
<dbReference type="SMART" id="SM01419">
    <property type="entry name" value="Thiol-ester_cl"/>
    <property type="match status" value="1"/>
</dbReference>
<dbReference type="InterPro" id="IPR051802">
    <property type="entry name" value="YfhM-like"/>
</dbReference>
<evidence type="ECO:0000313" key="6">
    <source>
        <dbReference type="EMBL" id="OOV88845.1"/>
    </source>
</evidence>
<dbReference type="InterPro" id="IPR049120">
    <property type="entry name" value="A2M_bMG2"/>
</dbReference>
<dbReference type="Pfam" id="PF17973">
    <property type="entry name" value="bMG10"/>
    <property type="match status" value="1"/>
</dbReference>
<evidence type="ECO:0000256" key="2">
    <source>
        <dbReference type="ARBA" id="ARBA00022729"/>
    </source>
</evidence>
<keyword evidence="3" id="KW-0472">Membrane</keyword>
<dbReference type="InterPro" id="IPR026284">
    <property type="entry name" value="A2MG_proteobact"/>
</dbReference>
<organism evidence="6 7">
    <name type="scientific">Oceanospirillum linum</name>
    <dbReference type="NCBI Taxonomy" id="966"/>
    <lineage>
        <taxon>Bacteria</taxon>
        <taxon>Pseudomonadati</taxon>
        <taxon>Pseudomonadota</taxon>
        <taxon>Gammaproteobacteria</taxon>
        <taxon>Oceanospirillales</taxon>
        <taxon>Oceanospirillaceae</taxon>
        <taxon>Oceanospirillum</taxon>
    </lineage>
</organism>
<reference evidence="6" key="1">
    <citation type="submission" date="2017-02" db="EMBL/GenBank/DDBJ databases">
        <title>Draft Genome Sequence of the Salt Water Bacterium Oceanospirillum linum ATCC 11336.</title>
        <authorList>
            <person name="Trachtenberg A.M."/>
            <person name="Carney J.G."/>
            <person name="Linnane J.D."/>
            <person name="Rheaume B.A."/>
            <person name="Pitts N.L."/>
            <person name="Mykles D.L."/>
            <person name="Maclea K.S."/>
        </authorList>
    </citation>
    <scope>NUCLEOTIDE SEQUENCE [LARGE SCALE GENOMIC DNA]</scope>
    <source>
        <strain evidence="6">ATCC 11336</strain>
    </source>
</reference>
<dbReference type="Pfam" id="PF07703">
    <property type="entry name" value="A2M_BRD"/>
    <property type="match status" value="1"/>
</dbReference>
<dbReference type="InterPro" id="IPR001599">
    <property type="entry name" value="Macroglobln_a2"/>
</dbReference>
<dbReference type="InterPro" id="IPR002890">
    <property type="entry name" value="MG2"/>
</dbReference>
<evidence type="ECO:0000256" key="1">
    <source>
        <dbReference type="ARBA" id="ARBA00010556"/>
    </source>
</evidence>
<feature type="domain" description="Alpha-2-macroglobulin" evidence="5">
    <location>
        <begin position="945"/>
        <end position="1032"/>
    </location>
</feature>
<dbReference type="Pfam" id="PF17970">
    <property type="entry name" value="bMG1"/>
    <property type="match status" value="1"/>
</dbReference>
<comment type="function">
    <text evidence="3">Protects the bacterial cell from host peptidases.</text>
</comment>
<gene>
    <name evidence="6" type="ORF">BTA35_0205095</name>
</gene>
<dbReference type="Gene3D" id="2.60.40.1930">
    <property type="match status" value="1"/>
</dbReference>
<dbReference type="GO" id="GO:0005615">
    <property type="term" value="C:extracellular space"/>
    <property type="evidence" value="ECO:0007669"/>
    <property type="project" value="InterPro"/>
</dbReference>
<dbReference type="InterPro" id="IPR021868">
    <property type="entry name" value="Alpha_2_Macroglob_MG3"/>
</dbReference>
<dbReference type="PANTHER" id="PTHR40094:SF1">
    <property type="entry name" value="UBIQUITIN DOMAIN-CONTAINING PROTEIN"/>
    <property type="match status" value="1"/>
</dbReference>
<dbReference type="SUPFAM" id="SSF48239">
    <property type="entry name" value="Terpenoid cyclases/Protein prenyltransferases"/>
    <property type="match status" value="1"/>
</dbReference>
<dbReference type="InterPro" id="IPR040639">
    <property type="entry name" value="A2MG_MG1"/>
</dbReference>